<dbReference type="PANTHER" id="PTHR21497:SF24">
    <property type="entry name" value="E3 UBIQUITIN-PROTEIN LIGASE UBR1"/>
    <property type="match status" value="1"/>
</dbReference>
<keyword evidence="1" id="KW-0863">Zinc-finger</keyword>
<dbReference type="AlphaFoldDB" id="A0A0M3JHS7"/>
<dbReference type="GO" id="GO:0005737">
    <property type="term" value="C:cytoplasm"/>
    <property type="evidence" value="ECO:0007669"/>
    <property type="project" value="TreeGrafter"/>
</dbReference>
<dbReference type="EC" id="2.3.2.27" evidence="1"/>
<dbReference type="InterPro" id="IPR039164">
    <property type="entry name" value="UBR1-like"/>
</dbReference>
<keyword evidence="1" id="KW-0808">Transferase</keyword>
<protein>
    <recommendedName>
        <fullName evidence="1">E3 ubiquitin-protein ligase</fullName>
        <ecNumber evidence="1">2.3.2.27</ecNumber>
    </recommendedName>
</protein>
<dbReference type="PANTHER" id="PTHR21497">
    <property type="entry name" value="UBIQUITIN LIGASE E3 ALPHA-RELATED"/>
    <property type="match status" value="1"/>
</dbReference>
<dbReference type="GO" id="GO:0071596">
    <property type="term" value="P:ubiquitin-dependent protein catabolic process via the N-end rule pathway"/>
    <property type="evidence" value="ECO:0007669"/>
    <property type="project" value="UniProtKB-UniRule"/>
</dbReference>
<dbReference type="UniPathway" id="UPA00143"/>
<accession>A0A0M3JHS7</accession>
<dbReference type="GO" id="GO:0016567">
    <property type="term" value="P:protein ubiquitination"/>
    <property type="evidence" value="ECO:0007669"/>
    <property type="project" value="UniProtKB-UniRule"/>
</dbReference>
<organism evidence="2">
    <name type="scientific">Anisakis simplex</name>
    <name type="common">Herring worm</name>
    <dbReference type="NCBI Taxonomy" id="6269"/>
    <lineage>
        <taxon>Eukaryota</taxon>
        <taxon>Metazoa</taxon>
        <taxon>Ecdysozoa</taxon>
        <taxon>Nematoda</taxon>
        <taxon>Chromadorea</taxon>
        <taxon>Rhabditida</taxon>
        <taxon>Spirurina</taxon>
        <taxon>Ascaridomorpha</taxon>
        <taxon>Ascaridoidea</taxon>
        <taxon>Anisakidae</taxon>
        <taxon>Anisakis</taxon>
        <taxon>Anisakis simplex complex</taxon>
    </lineage>
</organism>
<name>A0A0M3JHS7_ANISI</name>
<keyword evidence="1" id="KW-0862">Zinc</keyword>
<dbReference type="GO" id="GO:0000151">
    <property type="term" value="C:ubiquitin ligase complex"/>
    <property type="evidence" value="ECO:0007669"/>
    <property type="project" value="TreeGrafter"/>
</dbReference>
<comment type="catalytic activity">
    <reaction evidence="1">
        <text>S-ubiquitinyl-[E2 ubiquitin-conjugating enzyme]-L-cysteine + [acceptor protein]-L-lysine = [E2 ubiquitin-conjugating enzyme]-L-cysteine + N(6)-ubiquitinyl-[acceptor protein]-L-lysine.</text>
        <dbReference type="EC" id="2.3.2.27"/>
    </reaction>
</comment>
<keyword evidence="1" id="KW-0833">Ubl conjugation pathway</keyword>
<reference evidence="2" key="1">
    <citation type="submission" date="2017-02" db="UniProtKB">
        <authorList>
            <consortium name="WormBaseParasite"/>
        </authorList>
    </citation>
    <scope>IDENTIFICATION</scope>
</reference>
<sequence>LSKSTVTLAEEMLHLIIIIIGERFMPDVGNCTRELMLRREVLHILATGPKPFSKIDRLIPVCPLIEKMSLEAAVKSVGDFRFVSNIILISSYR</sequence>
<comment type="similarity">
    <text evidence="1">Belongs to the E3 ubiquitin-protein ligase UBR1-like family.</text>
</comment>
<comment type="pathway">
    <text evidence="1">Protein modification; protein ubiquitination.</text>
</comment>
<evidence type="ECO:0000256" key="1">
    <source>
        <dbReference type="RuleBase" id="RU366018"/>
    </source>
</evidence>
<keyword evidence="1" id="KW-0479">Metal-binding</keyword>
<dbReference type="GO" id="GO:0061630">
    <property type="term" value="F:ubiquitin protein ligase activity"/>
    <property type="evidence" value="ECO:0007669"/>
    <property type="project" value="UniProtKB-UniRule"/>
</dbReference>
<comment type="function">
    <text evidence="1">Ubiquitin ligase protein which is a component of the N-end rule pathway. Recognizes and binds to proteins bearing specific N-terminal residues that are destabilizing according to the N-end rule, leading to their ubiquitination and subsequent degradation.</text>
</comment>
<evidence type="ECO:0000313" key="2">
    <source>
        <dbReference type="WBParaSite" id="ASIM_0000719101-mRNA-1"/>
    </source>
</evidence>
<proteinExistence type="inferred from homology"/>
<dbReference type="WBParaSite" id="ASIM_0000719101-mRNA-1">
    <property type="protein sequence ID" value="ASIM_0000719101-mRNA-1"/>
    <property type="gene ID" value="ASIM_0000719101"/>
</dbReference>
<dbReference type="GO" id="GO:0008270">
    <property type="term" value="F:zinc ion binding"/>
    <property type="evidence" value="ECO:0007669"/>
    <property type="project" value="UniProtKB-UniRule"/>
</dbReference>